<dbReference type="Proteomes" id="UP000070352">
    <property type="component" value="Unassembled WGS sequence"/>
</dbReference>
<keyword evidence="1" id="KW-0472">Membrane</keyword>
<feature type="transmembrane region" description="Helical" evidence="1">
    <location>
        <begin position="84"/>
        <end position="105"/>
    </location>
</feature>
<feature type="transmembrane region" description="Helical" evidence="1">
    <location>
        <begin position="141"/>
        <end position="164"/>
    </location>
</feature>
<organism evidence="2 3">
    <name type="scientific">Tepidibacillus decaturensis</name>
    <dbReference type="NCBI Taxonomy" id="1413211"/>
    <lineage>
        <taxon>Bacteria</taxon>
        <taxon>Bacillati</taxon>
        <taxon>Bacillota</taxon>
        <taxon>Bacilli</taxon>
        <taxon>Bacillales</taxon>
        <taxon>Bacillaceae</taxon>
        <taxon>Tepidibacillus</taxon>
    </lineage>
</organism>
<accession>A0A135L4G8</accession>
<sequence length="170" mass="19349">MNIKLKSVREDSVVLSPKEKLLQHFWVFIAGVVLGSFAKYADTVPSNVIPGLSDIFSYLGLYIFLVTLLAAWSHSPKTAAINSLLFLLALVETYYLYSFLLYGFIAIKHFMFWNFIAFISPIPAFILWYSRGKGLLADLCAAFPIGFLLNEGFSFFMFFHFTLFSSDLTY</sequence>
<feature type="transmembrane region" description="Helical" evidence="1">
    <location>
        <begin position="111"/>
        <end position="129"/>
    </location>
</feature>
<name>A0A135L4G8_9BACI</name>
<feature type="transmembrane region" description="Helical" evidence="1">
    <location>
        <begin position="21"/>
        <end position="40"/>
    </location>
</feature>
<dbReference type="OrthoDB" id="2339365at2"/>
<evidence type="ECO:0000313" key="3">
    <source>
        <dbReference type="Proteomes" id="UP000070352"/>
    </source>
</evidence>
<dbReference type="InterPro" id="IPR045393">
    <property type="entry name" value="DUF6518"/>
</dbReference>
<dbReference type="STRING" id="1413211.U473_06750"/>
<keyword evidence="1" id="KW-0812">Transmembrane</keyword>
<keyword evidence="1" id="KW-1133">Transmembrane helix</keyword>
<feature type="transmembrane region" description="Helical" evidence="1">
    <location>
        <begin position="55"/>
        <end position="72"/>
    </location>
</feature>
<evidence type="ECO:0000313" key="2">
    <source>
        <dbReference type="EMBL" id="KXG43743.1"/>
    </source>
</evidence>
<dbReference type="AlphaFoldDB" id="A0A135L4G8"/>
<protein>
    <recommendedName>
        <fullName evidence="4">Transporter</fullName>
    </recommendedName>
</protein>
<dbReference type="EMBL" id="LSKU01000001">
    <property type="protein sequence ID" value="KXG43743.1"/>
    <property type="molecule type" value="Genomic_DNA"/>
</dbReference>
<dbReference type="Pfam" id="PF20128">
    <property type="entry name" value="DUF6518"/>
    <property type="match status" value="1"/>
</dbReference>
<keyword evidence="3" id="KW-1185">Reference proteome</keyword>
<proteinExistence type="predicted"/>
<evidence type="ECO:0008006" key="4">
    <source>
        <dbReference type="Google" id="ProtNLM"/>
    </source>
</evidence>
<gene>
    <name evidence="2" type="ORF">U473_06750</name>
</gene>
<comment type="caution">
    <text evidence="2">The sequence shown here is derived from an EMBL/GenBank/DDBJ whole genome shotgun (WGS) entry which is preliminary data.</text>
</comment>
<evidence type="ECO:0000256" key="1">
    <source>
        <dbReference type="SAM" id="Phobius"/>
    </source>
</evidence>
<dbReference type="RefSeq" id="WP_068724633.1">
    <property type="nucleotide sequence ID" value="NZ_LSKU01000001.1"/>
</dbReference>
<reference evidence="2 3" key="1">
    <citation type="submission" date="2016-02" db="EMBL/GenBank/DDBJ databases">
        <title>Draft Genome for Tepidibacillus decaturensis nov. sp. Strain Z9, an Anaerobic, Moderately Thermophilic and Heterotrophic Bacterium from Deep Subsurface of the Illinois Basin, USA.</title>
        <authorList>
            <person name="Dong Y."/>
            <person name="Chang J.Y."/>
            <person name="Sanford R."/>
            <person name="Fouke B.W."/>
        </authorList>
    </citation>
    <scope>NUCLEOTIDE SEQUENCE [LARGE SCALE GENOMIC DNA]</scope>
    <source>
        <strain evidence="2 3">Z9</strain>
    </source>
</reference>